<sequence>MNDSYNVQVLERTIKILEIMAKYPYGIALTDLSKEVGLNKSTVFRILATFQYYGYIMQDSDGKYKLGYKFMELSSAVMERLDIRKIAHPYLDELSKITGEVVHLVVLDGYEGVYIDKVDNSFGTIRMYSQVGKRVSLHSSGVGKVLLASLSEEEVDKFIIEKGLPKKTENTITDPVKLKEELARIRNQGYAIDDIENEEGIRCVAAPILNYNGETVAAVSISGPTIRVTKERIPELVHLIREYTIKISREMGFLIKERGV</sequence>
<evidence type="ECO:0000313" key="9">
    <source>
        <dbReference type="Proteomes" id="UP000322976"/>
    </source>
</evidence>
<evidence type="ECO:0000256" key="2">
    <source>
        <dbReference type="ARBA" id="ARBA00023125"/>
    </source>
</evidence>
<evidence type="ECO:0000259" key="7">
    <source>
        <dbReference type="PROSITE" id="PS51078"/>
    </source>
</evidence>
<keyword evidence="3" id="KW-0804">Transcription</keyword>
<comment type="caution">
    <text evidence="8">The sequence shown here is derived from an EMBL/GenBank/DDBJ whole genome shotgun (WGS) entry which is preliminary data.</text>
</comment>
<dbReference type="PROSITE" id="PS51078">
    <property type="entry name" value="ICLR_ED"/>
    <property type="match status" value="1"/>
</dbReference>
<proteinExistence type="predicted"/>
<dbReference type="AlphaFoldDB" id="A0A5D8QH08"/>
<dbReference type="InterPro" id="IPR036388">
    <property type="entry name" value="WH-like_DNA-bd_sf"/>
</dbReference>
<evidence type="ECO:0000256" key="5">
    <source>
        <dbReference type="ARBA" id="ARBA00070406"/>
    </source>
</evidence>
<dbReference type="SMART" id="SM00346">
    <property type="entry name" value="HTH_ICLR"/>
    <property type="match status" value="1"/>
</dbReference>
<dbReference type="InterPro" id="IPR050707">
    <property type="entry name" value="HTH_MetabolicPath_Reg"/>
</dbReference>
<comment type="function">
    <text evidence="4">May be an activator protein for the gylABX operon.</text>
</comment>
<dbReference type="GO" id="GO:0003700">
    <property type="term" value="F:DNA-binding transcription factor activity"/>
    <property type="evidence" value="ECO:0007669"/>
    <property type="project" value="TreeGrafter"/>
</dbReference>
<dbReference type="Pfam" id="PF09339">
    <property type="entry name" value="HTH_IclR"/>
    <property type="match status" value="1"/>
</dbReference>
<dbReference type="SUPFAM" id="SSF55781">
    <property type="entry name" value="GAF domain-like"/>
    <property type="match status" value="1"/>
</dbReference>
<dbReference type="PANTHER" id="PTHR30136:SF7">
    <property type="entry name" value="HTH-TYPE TRANSCRIPTIONAL REGULATOR KDGR-RELATED"/>
    <property type="match status" value="1"/>
</dbReference>
<dbReference type="Pfam" id="PF01614">
    <property type="entry name" value="IclR_C"/>
    <property type="match status" value="1"/>
</dbReference>
<dbReference type="GO" id="GO:0045892">
    <property type="term" value="P:negative regulation of DNA-templated transcription"/>
    <property type="evidence" value="ECO:0007669"/>
    <property type="project" value="TreeGrafter"/>
</dbReference>
<dbReference type="FunFam" id="1.10.10.10:FF:000056">
    <property type="entry name" value="IclR family transcriptional regulator"/>
    <property type="match status" value="1"/>
</dbReference>
<keyword evidence="2" id="KW-0238">DNA-binding</keyword>
<gene>
    <name evidence="8" type="ORF">FWJ32_04025</name>
</gene>
<dbReference type="InterPro" id="IPR036390">
    <property type="entry name" value="WH_DNA-bd_sf"/>
</dbReference>
<dbReference type="Gene3D" id="3.30.450.40">
    <property type="match status" value="1"/>
</dbReference>
<dbReference type="InterPro" id="IPR005471">
    <property type="entry name" value="Tscrpt_reg_IclR_N"/>
</dbReference>
<protein>
    <recommendedName>
        <fullName evidence="5">Glycerol operon regulatory protein</fullName>
    </recommendedName>
</protein>
<accession>A0A5D8QH08</accession>
<dbReference type="Proteomes" id="UP000322976">
    <property type="component" value="Unassembled WGS sequence"/>
</dbReference>
<evidence type="ECO:0000259" key="6">
    <source>
        <dbReference type="PROSITE" id="PS51077"/>
    </source>
</evidence>
<dbReference type="RefSeq" id="WP_149544686.1">
    <property type="nucleotide sequence ID" value="NZ_VTPS01000004.1"/>
</dbReference>
<dbReference type="SUPFAM" id="SSF46785">
    <property type="entry name" value="Winged helix' DNA-binding domain"/>
    <property type="match status" value="1"/>
</dbReference>
<evidence type="ECO:0000256" key="1">
    <source>
        <dbReference type="ARBA" id="ARBA00023015"/>
    </source>
</evidence>
<organism evidence="8 9">
    <name type="scientific">Calorimonas adulescens</name>
    <dbReference type="NCBI Taxonomy" id="2606906"/>
    <lineage>
        <taxon>Bacteria</taxon>
        <taxon>Bacillati</taxon>
        <taxon>Bacillota</taxon>
        <taxon>Clostridia</taxon>
        <taxon>Thermoanaerobacterales</taxon>
        <taxon>Thermoanaerobacteraceae</taxon>
        <taxon>Calorimonas</taxon>
    </lineage>
</organism>
<name>A0A5D8QH08_9THEO</name>
<dbReference type="PROSITE" id="PS51077">
    <property type="entry name" value="HTH_ICLR"/>
    <property type="match status" value="1"/>
</dbReference>
<keyword evidence="9" id="KW-1185">Reference proteome</keyword>
<dbReference type="InterPro" id="IPR014757">
    <property type="entry name" value="Tscrpt_reg_IclR_C"/>
</dbReference>
<evidence type="ECO:0000256" key="3">
    <source>
        <dbReference type="ARBA" id="ARBA00023163"/>
    </source>
</evidence>
<reference evidence="8 9" key="1">
    <citation type="submission" date="2019-08" db="EMBL/GenBank/DDBJ databases">
        <title>Calorimonas adulescens gen. nov., sp. nov., an anaerobic thermophilic bacterium from Sakhalin hot spring.</title>
        <authorList>
            <person name="Khomyakova M.A."/>
            <person name="Merkel A.Y."/>
            <person name="Novikov A."/>
            <person name="Bonch-Osmolovskaya E.A."/>
            <person name="Slobodkin A.I."/>
        </authorList>
    </citation>
    <scope>NUCLEOTIDE SEQUENCE [LARGE SCALE GENOMIC DNA]</scope>
    <source>
        <strain evidence="8 9">A05MB</strain>
    </source>
</reference>
<evidence type="ECO:0000313" key="8">
    <source>
        <dbReference type="EMBL" id="TZE82833.1"/>
    </source>
</evidence>
<dbReference type="EMBL" id="VTPS01000004">
    <property type="protein sequence ID" value="TZE82833.1"/>
    <property type="molecule type" value="Genomic_DNA"/>
</dbReference>
<feature type="domain" description="HTH iclR-type" evidence="6">
    <location>
        <begin position="7"/>
        <end position="68"/>
    </location>
</feature>
<dbReference type="Gene3D" id="1.10.10.10">
    <property type="entry name" value="Winged helix-like DNA-binding domain superfamily/Winged helix DNA-binding domain"/>
    <property type="match status" value="1"/>
</dbReference>
<feature type="domain" description="IclR-ED" evidence="7">
    <location>
        <begin position="69"/>
        <end position="253"/>
    </location>
</feature>
<dbReference type="GO" id="GO:0003677">
    <property type="term" value="F:DNA binding"/>
    <property type="evidence" value="ECO:0007669"/>
    <property type="project" value="UniProtKB-KW"/>
</dbReference>
<evidence type="ECO:0000256" key="4">
    <source>
        <dbReference type="ARBA" id="ARBA00058938"/>
    </source>
</evidence>
<keyword evidence="1" id="KW-0805">Transcription regulation</keyword>
<dbReference type="PANTHER" id="PTHR30136">
    <property type="entry name" value="HELIX-TURN-HELIX TRANSCRIPTIONAL REGULATOR, ICLR FAMILY"/>
    <property type="match status" value="1"/>
</dbReference>
<dbReference type="InterPro" id="IPR029016">
    <property type="entry name" value="GAF-like_dom_sf"/>
</dbReference>